<dbReference type="SUPFAM" id="SSF51735">
    <property type="entry name" value="NAD(P)-binding Rossmann-fold domains"/>
    <property type="match status" value="1"/>
</dbReference>
<dbReference type="InterPro" id="IPR036291">
    <property type="entry name" value="NAD(P)-bd_dom_sf"/>
</dbReference>
<dbReference type="RefSeq" id="XP_013343597.1">
    <property type="nucleotide sequence ID" value="XM_013488143.1"/>
</dbReference>
<proteinExistence type="predicted"/>
<protein>
    <recommendedName>
        <fullName evidence="1">Enoyl reductase (ER) domain-containing protein</fullName>
    </recommendedName>
</protein>
<dbReference type="AlphaFoldDB" id="A0A074YB90"/>
<dbReference type="Proteomes" id="UP000030641">
    <property type="component" value="Unassembled WGS sequence"/>
</dbReference>
<dbReference type="InterPro" id="IPR013154">
    <property type="entry name" value="ADH-like_N"/>
</dbReference>
<dbReference type="Pfam" id="PF00107">
    <property type="entry name" value="ADH_zinc_N"/>
    <property type="match status" value="1"/>
</dbReference>
<evidence type="ECO:0000313" key="2">
    <source>
        <dbReference type="EMBL" id="KEQ95035.1"/>
    </source>
</evidence>
<dbReference type="Pfam" id="PF08240">
    <property type="entry name" value="ADH_N"/>
    <property type="match status" value="1"/>
</dbReference>
<evidence type="ECO:0000259" key="1">
    <source>
        <dbReference type="SMART" id="SM00829"/>
    </source>
</evidence>
<dbReference type="CDD" id="cd08276">
    <property type="entry name" value="MDR7"/>
    <property type="match status" value="1"/>
</dbReference>
<dbReference type="GO" id="GO:0016491">
    <property type="term" value="F:oxidoreductase activity"/>
    <property type="evidence" value="ECO:0007669"/>
    <property type="project" value="InterPro"/>
</dbReference>
<sequence>MPTHKVFRLHSRTDFCAIKSHEEEMPTPDKHEVLIKVKSVSLNYRDVAVANGAYPFPVKDMVVPCSDACGEVVELGSAVKNVEKGDLVVCTFDPTNLYGPQKDWQNGLGGPVDGVLREHVAVPAAAVIKLPSGSDVSTASWASTVCTGVTAWNCLYGNIPLRPGQTVLLQGTGGVSMTALQIAKNAGATTIITSSSDKKLESVKKEFGVDHTINYKTADWAEEARRLTNGHGVDYIIENGGSGTIKQSLNAIAMGGNISVVGFLSAAAQEDMPDVAGLALSKGCVVRGITVGSTQLLEEAVRFFGSRKIGVPVDKVFGSSQEEVIKAFEYLTGGSHIGKVCISFEK</sequence>
<evidence type="ECO:0000313" key="3">
    <source>
        <dbReference type="Proteomes" id="UP000030641"/>
    </source>
</evidence>
<name>A0A074YB90_AURSE</name>
<organism evidence="2 3">
    <name type="scientific">Aureobasidium subglaciale (strain EXF-2481)</name>
    <name type="common">Aureobasidium pullulans var. subglaciale</name>
    <dbReference type="NCBI Taxonomy" id="1043005"/>
    <lineage>
        <taxon>Eukaryota</taxon>
        <taxon>Fungi</taxon>
        <taxon>Dikarya</taxon>
        <taxon>Ascomycota</taxon>
        <taxon>Pezizomycotina</taxon>
        <taxon>Dothideomycetes</taxon>
        <taxon>Dothideomycetidae</taxon>
        <taxon>Dothideales</taxon>
        <taxon>Saccotheciaceae</taxon>
        <taxon>Aureobasidium</taxon>
    </lineage>
</organism>
<dbReference type="InterPro" id="IPR020843">
    <property type="entry name" value="ER"/>
</dbReference>
<dbReference type="SMART" id="SM00829">
    <property type="entry name" value="PKS_ER"/>
    <property type="match status" value="1"/>
</dbReference>
<dbReference type="PANTHER" id="PTHR45033:SF2">
    <property type="entry name" value="ZINC-TYPE ALCOHOL DEHYDROGENASE-LIKE PROTEIN C1773.06C"/>
    <property type="match status" value="1"/>
</dbReference>
<dbReference type="InParanoid" id="A0A074YB90"/>
<dbReference type="GeneID" id="25370159"/>
<dbReference type="SUPFAM" id="SSF50129">
    <property type="entry name" value="GroES-like"/>
    <property type="match status" value="1"/>
</dbReference>
<dbReference type="HOGENOM" id="CLU_026673_3_4_1"/>
<dbReference type="Gene3D" id="3.90.180.10">
    <property type="entry name" value="Medium-chain alcohol dehydrogenases, catalytic domain"/>
    <property type="match status" value="1"/>
</dbReference>
<dbReference type="InterPro" id="IPR011032">
    <property type="entry name" value="GroES-like_sf"/>
</dbReference>
<feature type="domain" description="Enoyl reductase (ER)" evidence="1">
    <location>
        <begin position="11"/>
        <end position="342"/>
    </location>
</feature>
<dbReference type="Gene3D" id="3.40.50.720">
    <property type="entry name" value="NAD(P)-binding Rossmann-like Domain"/>
    <property type="match status" value="1"/>
</dbReference>
<dbReference type="PANTHER" id="PTHR45033">
    <property type="match status" value="1"/>
</dbReference>
<dbReference type="InterPro" id="IPR052711">
    <property type="entry name" value="Zinc_ADH-like"/>
</dbReference>
<dbReference type="OMA" id="YMASGSH"/>
<keyword evidence="3" id="KW-1185">Reference proteome</keyword>
<dbReference type="EMBL" id="KL584760">
    <property type="protein sequence ID" value="KEQ95035.1"/>
    <property type="molecule type" value="Genomic_DNA"/>
</dbReference>
<dbReference type="OrthoDB" id="3509362at2759"/>
<reference evidence="2 3" key="1">
    <citation type="journal article" date="2014" name="BMC Genomics">
        <title>Genome sequencing of four Aureobasidium pullulans varieties: biotechnological potential, stress tolerance, and description of new species.</title>
        <authorList>
            <person name="Gostin Ar C."/>
            <person name="Ohm R.A."/>
            <person name="Kogej T."/>
            <person name="Sonjak S."/>
            <person name="Turk M."/>
            <person name="Zajc J."/>
            <person name="Zalar P."/>
            <person name="Grube M."/>
            <person name="Sun H."/>
            <person name="Han J."/>
            <person name="Sharma A."/>
            <person name="Chiniquy J."/>
            <person name="Ngan C.Y."/>
            <person name="Lipzen A."/>
            <person name="Barry K."/>
            <person name="Grigoriev I.V."/>
            <person name="Gunde-Cimerman N."/>
        </authorList>
    </citation>
    <scope>NUCLEOTIDE SEQUENCE [LARGE SCALE GENOMIC DNA]</scope>
    <source>
        <strain evidence="2 3">EXF-2481</strain>
    </source>
</reference>
<dbReference type="InterPro" id="IPR013149">
    <property type="entry name" value="ADH-like_C"/>
</dbReference>
<accession>A0A074YB90</accession>
<gene>
    <name evidence="2" type="ORF">AUEXF2481DRAFT_65886</name>
</gene>
<dbReference type="STRING" id="1043005.A0A074YB90"/>